<feature type="compositionally biased region" description="Basic residues" evidence="1">
    <location>
        <begin position="1"/>
        <end position="10"/>
    </location>
</feature>
<feature type="compositionally biased region" description="Basic and acidic residues" evidence="1">
    <location>
        <begin position="27"/>
        <end position="36"/>
    </location>
</feature>
<proteinExistence type="predicted"/>
<name>A0A0E9PAU3_ANGAN</name>
<evidence type="ECO:0000256" key="1">
    <source>
        <dbReference type="SAM" id="MobiDB-lite"/>
    </source>
</evidence>
<accession>A0A0E9PAU3</accession>
<reference evidence="2" key="2">
    <citation type="journal article" date="2015" name="Fish Shellfish Immunol.">
        <title>Early steps in the European eel (Anguilla anguilla)-Vibrio vulnificus interaction in the gills: Role of the RtxA13 toxin.</title>
        <authorList>
            <person name="Callol A."/>
            <person name="Pajuelo D."/>
            <person name="Ebbesson L."/>
            <person name="Teles M."/>
            <person name="MacKenzie S."/>
            <person name="Amaro C."/>
        </authorList>
    </citation>
    <scope>NUCLEOTIDE SEQUENCE</scope>
</reference>
<organism evidence="2">
    <name type="scientific">Anguilla anguilla</name>
    <name type="common">European freshwater eel</name>
    <name type="synonym">Muraena anguilla</name>
    <dbReference type="NCBI Taxonomy" id="7936"/>
    <lineage>
        <taxon>Eukaryota</taxon>
        <taxon>Metazoa</taxon>
        <taxon>Chordata</taxon>
        <taxon>Craniata</taxon>
        <taxon>Vertebrata</taxon>
        <taxon>Euteleostomi</taxon>
        <taxon>Actinopterygii</taxon>
        <taxon>Neopterygii</taxon>
        <taxon>Teleostei</taxon>
        <taxon>Anguilliformes</taxon>
        <taxon>Anguillidae</taxon>
        <taxon>Anguilla</taxon>
    </lineage>
</organism>
<dbReference type="EMBL" id="GBXM01107392">
    <property type="protein sequence ID" value="JAH01185.1"/>
    <property type="molecule type" value="Transcribed_RNA"/>
</dbReference>
<protein>
    <submittedName>
        <fullName evidence="2">Uncharacterized protein</fullName>
    </submittedName>
</protein>
<sequence>MLIFLKKKKEKEKEKIRAGGSNMRMGETNKDQRRTP</sequence>
<evidence type="ECO:0000313" key="2">
    <source>
        <dbReference type="EMBL" id="JAH01185.1"/>
    </source>
</evidence>
<dbReference type="AlphaFoldDB" id="A0A0E9PAU3"/>
<reference evidence="2" key="1">
    <citation type="submission" date="2014-11" db="EMBL/GenBank/DDBJ databases">
        <authorList>
            <person name="Amaro Gonzalez C."/>
        </authorList>
    </citation>
    <scope>NUCLEOTIDE SEQUENCE</scope>
</reference>
<feature type="region of interest" description="Disordered" evidence="1">
    <location>
        <begin position="1"/>
        <end position="36"/>
    </location>
</feature>